<reference evidence="1" key="1">
    <citation type="submission" date="2022-10" db="EMBL/GenBank/DDBJ databases">
        <authorList>
            <person name="Mo P."/>
        </authorList>
    </citation>
    <scope>NUCLEOTIDE SEQUENCE</scope>
    <source>
        <strain evidence="1">HUAS 13-4</strain>
        <plasmid evidence="1">punmamed2</plasmid>
    </source>
</reference>
<dbReference type="InterPro" id="IPR032716">
    <property type="entry name" value="ACC_epsilon"/>
</dbReference>
<keyword evidence="1" id="KW-0614">Plasmid</keyword>
<keyword evidence="2" id="KW-1185">Reference proteome</keyword>
<dbReference type="Proteomes" id="UP001061298">
    <property type="component" value="Plasmid punmamed2"/>
</dbReference>
<protein>
    <submittedName>
        <fullName evidence="1">Acyl-CoA carboxylase subunit epsilon</fullName>
    </submittedName>
</protein>
<name>A0ABY6EE02_9ACTN</name>
<gene>
    <name evidence="1" type="ORF">N8I84_41345</name>
</gene>
<evidence type="ECO:0000313" key="2">
    <source>
        <dbReference type="Proteomes" id="UP001061298"/>
    </source>
</evidence>
<dbReference type="EMBL" id="CP106794">
    <property type="protein sequence ID" value="UXY24895.1"/>
    <property type="molecule type" value="Genomic_DNA"/>
</dbReference>
<proteinExistence type="predicted"/>
<evidence type="ECO:0000313" key="1">
    <source>
        <dbReference type="EMBL" id="UXY24895.1"/>
    </source>
</evidence>
<accession>A0ABY6EE02</accession>
<dbReference type="Pfam" id="PF13822">
    <property type="entry name" value="ACC_epsilon"/>
    <property type="match status" value="1"/>
</dbReference>
<geneLocation type="plasmid" evidence="1 2">
    <name>punmamed2</name>
</geneLocation>
<organism evidence="1 2">
    <name type="scientific">Streptomyces cynarae</name>
    <dbReference type="NCBI Taxonomy" id="2981134"/>
    <lineage>
        <taxon>Bacteria</taxon>
        <taxon>Bacillati</taxon>
        <taxon>Actinomycetota</taxon>
        <taxon>Actinomycetes</taxon>
        <taxon>Kitasatosporales</taxon>
        <taxon>Streptomycetaceae</taxon>
        <taxon>Streptomyces</taxon>
    </lineage>
</organism>
<sequence>MASEGSTNVLRIVKGRVLPEEVAALAVVLLARTAAPVQAASLRRPAAWRRPERAQRFMAPHSWQR</sequence>